<dbReference type="Gene3D" id="3.40.50.1240">
    <property type="entry name" value="Phosphoglycerate mutase-like"/>
    <property type="match status" value="1"/>
</dbReference>
<sequence length="313" mass="34230">MNDLVKNVISMEGFQRVDSDAKGLADELSEFLPGLSGAPQAFGGTPSGINWIHANDHFVCRRAHGIPLSAFSDYEGTSDEDEVERLLESWATPVCSHLSWRFREWYACPKLVAAIAAPPFQEMLDQMIDVTSMGADERRPFVVYSAHDVTLLALLYAIGADFLVSGEDCGGRDMVEGTGGTHSHMVEGSISNSSQHSMSSWRWWPDYSSAIAFELVRLNKGHEYGDTTHIIRVILNGRTLCLLPRLSTDDEGILKDQPPCSRQRFGAVSEGQSQMLSLSDFAQIISVLEQSSYASTNEDGGVYNGTKVGVEGG</sequence>
<comment type="similarity">
    <text evidence="1">Belongs to the histidine acid phosphatase family.</text>
</comment>
<dbReference type="EMBL" id="HBGZ01010447">
    <property type="protein sequence ID" value="CAD9592480.1"/>
    <property type="molecule type" value="Transcribed_RNA"/>
</dbReference>
<evidence type="ECO:0000256" key="2">
    <source>
        <dbReference type="ARBA" id="ARBA00022801"/>
    </source>
</evidence>
<dbReference type="InterPro" id="IPR029033">
    <property type="entry name" value="His_PPase_superfam"/>
</dbReference>
<organism evidence="3">
    <name type="scientific">Skeletonema marinoi</name>
    <dbReference type="NCBI Taxonomy" id="267567"/>
    <lineage>
        <taxon>Eukaryota</taxon>
        <taxon>Sar</taxon>
        <taxon>Stramenopiles</taxon>
        <taxon>Ochrophyta</taxon>
        <taxon>Bacillariophyta</taxon>
        <taxon>Coscinodiscophyceae</taxon>
        <taxon>Thalassiosirophycidae</taxon>
        <taxon>Thalassiosirales</taxon>
        <taxon>Skeletonemataceae</taxon>
        <taxon>Skeletonema</taxon>
        <taxon>Skeletonema marinoi-dohrnii complex</taxon>
    </lineage>
</organism>
<dbReference type="PANTHER" id="PTHR11567">
    <property type="entry name" value="ACID PHOSPHATASE-RELATED"/>
    <property type="match status" value="1"/>
</dbReference>
<dbReference type="SUPFAM" id="SSF53254">
    <property type="entry name" value="Phosphoglycerate mutase-like"/>
    <property type="match status" value="1"/>
</dbReference>
<dbReference type="PANTHER" id="PTHR11567:SF110">
    <property type="entry name" value="2-PHOSPHOXYLOSE PHOSPHATASE 1"/>
    <property type="match status" value="1"/>
</dbReference>
<reference evidence="3" key="1">
    <citation type="submission" date="2021-01" db="EMBL/GenBank/DDBJ databases">
        <authorList>
            <person name="Corre E."/>
            <person name="Pelletier E."/>
            <person name="Niang G."/>
            <person name="Scheremetjew M."/>
            <person name="Finn R."/>
            <person name="Kale V."/>
            <person name="Holt S."/>
            <person name="Cochrane G."/>
            <person name="Meng A."/>
            <person name="Brown T."/>
            <person name="Cohen L."/>
        </authorList>
    </citation>
    <scope>NUCLEOTIDE SEQUENCE</scope>
    <source>
        <strain evidence="3">SM1012Den-03</strain>
    </source>
</reference>
<dbReference type="Pfam" id="PF00328">
    <property type="entry name" value="His_Phos_2"/>
    <property type="match status" value="1"/>
</dbReference>
<evidence type="ECO:0000256" key="1">
    <source>
        <dbReference type="ARBA" id="ARBA00005375"/>
    </source>
</evidence>
<accession>A0A7S2PD33</accession>
<gene>
    <name evidence="3" type="ORF">SMAR0320_LOCUS7486</name>
</gene>
<name>A0A7S2PD33_9STRA</name>
<evidence type="ECO:0000313" key="3">
    <source>
        <dbReference type="EMBL" id="CAD9592480.1"/>
    </source>
</evidence>
<proteinExistence type="inferred from homology"/>
<protein>
    <submittedName>
        <fullName evidence="3">Uncharacterized protein</fullName>
    </submittedName>
</protein>
<dbReference type="InterPro" id="IPR000560">
    <property type="entry name" value="His_Pase_clade-2"/>
</dbReference>
<dbReference type="InterPro" id="IPR050645">
    <property type="entry name" value="Histidine_acid_phosphatase"/>
</dbReference>
<keyword evidence="2" id="KW-0378">Hydrolase</keyword>
<dbReference type="GO" id="GO:0016791">
    <property type="term" value="F:phosphatase activity"/>
    <property type="evidence" value="ECO:0007669"/>
    <property type="project" value="TreeGrafter"/>
</dbReference>
<dbReference type="AlphaFoldDB" id="A0A7S2PD33"/>